<evidence type="ECO:0000313" key="1">
    <source>
        <dbReference type="EMBL" id="RUS12705.1"/>
    </source>
</evidence>
<dbReference type="Gene3D" id="3.40.1050.10">
    <property type="entry name" value="Carbonic anhydrase"/>
    <property type="match status" value="1"/>
</dbReference>
<dbReference type="Proteomes" id="UP000274822">
    <property type="component" value="Unassembled WGS sequence"/>
</dbReference>
<comment type="caution">
    <text evidence="1">The sequence shown here is derived from an EMBL/GenBank/DDBJ whole genome shotgun (WGS) entry which is preliminary data.</text>
</comment>
<sequence>MVCATLHRPRASQLAHAVRLGEVCHRKIANVVSHTDLSCLSVVQYAVESSTSSSATFLLKITRGGRTLFLEMLNTPHCCIPSQGFAIAAASTRTTIRLDRQFADEY</sequence>
<dbReference type="AlphaFoldDB" id="A0A433P5F5"/>
<dbReference type="SUPFAM" id="SSF53056">
    <property type="entry name" value="beta-carbonic anhydrase, cab"/>
    <property type="match status" value="1"/>
</dbReference>
<dbReference type="GO" id="GO:0004089">
    <property type="term" value="F:carbonate dehydratase activity"/>
    <property type="evidence" value="ECO:0007669"/>
    <property type="project" value="InterPro"/>
</dbReference>
<gene>
    <name evidence="1" type="ORF">BC938DRAFT_478542</name>
</gene>
<keyword evidence="2" id="KW-1185">Reference proteome</keyword>
<dbReference type="InterPro" id="IPR036874">
    <property type="entry name" value="Carbonic_anhydrase_sf"/>
</dbReference>
<protein>
    <submittedName>
        <fullName evidence="1">Uncharacterized protein</fullName>
    </submittedName>
</protein>
<evidence type="ECO:0000313" key="2">
    <source>
        <dbReference type="Proteomes" id="UP000274822"/>
    </source>
</evidence>
<accession>A0A433P5F5</accession>
<dbReference type="EMBL" id="RBNJ01033232">
    <property type="protein sequence ID" value="RUS12705.1"/>
    <property type="molecule type" value="Genomic_DNA"/>
</dbReference>
<organism evidence="1 2">
    <name type="scientific">Jimgerdemannia flammicorona</name>
    <dbReference type="NCBI Taxonomy" id="994334"/>
    <lineage>
        <taxon>Eukaryota</taxon>
        <taxon>Fungi</taxon>
        <taxon>Fungi incertae sedis</taxon>
        <taxon>Mucoromycota</taxon>
        <taxon>Mucoromycotina</taxon>
        <taxon>Endogonomycetes</taxon>
        <taxon>Endogonales</taxon>
        <taxon>Endogonaceae</taxon>
        <taxon>Jimgerdemannia</taxon>
    </lineage>
</organism>
<reference evidence="1 2" key="1">
    <citation type="journal article" date="2018" name="New Phytol.">
        <title>Phylogenomics of Endogonaceae and evolution of mycorrhizas within Mucoromycota.</title>
        <authorList>
            <person name="Chang Y."/>
            <person name="Desiro A."/>
            <person name="Na H."/>
            <person name="Sandor L."/>
            <person name="Lipzen A."/>
            <person name="Clum A."/>
            <person name="Barry K."/>
            <person name="Grigoriev I.V."/>
            <person name="Martin F.M."/>
            <person name="Stajich J.E."/>
            <person name="Smith M.E."/>
            <person name="Bonito G."/>
            <person name="Spatafora J.W."/>
        </authorList>
    </citation>
    <scope>NUCLEOTIDE SEQUENCE [LARGE SCALE GENOMIC DNA]</scope>
    <source>
        <strain evidence="1 2">AD002</strain>
    </source>
</reference>
<proteinExistence type="predicted"/>
<dbReference type="GO" id="GO:0008270">
    <property type="term" value="F:zinc ion binding"/>
    <property type="evidence" value="ECO:0007669"/>
    <property type="project" value="InterPro"/>
</dbReference>
<name>A0A433P5F5_9FUNG</name>